<dbReference type="EMBL" id="KN649209">
    <property type="protein sequence ID" value="KHN34102.1"/>
    <property type="molecule type" value="Genomic_DNA"/>
</dbReference>
<dbReference type="GO" id="GO:0005737">
    <property type="term" value="C:cytoplasm"/>
    <property type="evidence" value="ECO:0007669"/>
    <property type="project" value="UniProtKB-SubCell"/>
</dbReference>
<dbReference type="PROSITE" id="PS51203">
    <property type="entry name" value="CS"/>
    <property type="match status" value="1"/>
</dbReference>
<dbReference type="Gene3D" id="2.60.40.790">
    <property type="match status" value="1"/>
</dbReference>
<dbReference type="CDD" id="cd06467">
    <property type="entry name" value="p23_NUDC_like"/>
    <property type="match status" value="1"/>
</dbReference>
<organism evidence="5">
    <name type="scientific">Glycine soja</name>
    <name type="common">Wild soybean</name>
    <dbReference type="NCBI Taxonomy" id="3848"/>
    <lineage>
        <taxon>Eukaryota</taxon>
        <taxon>Viridiplantae</taxon>
        <taxon>Streptophyta</taxon>
        <taxon>Embryophyta</taxon>
        <taxon>Tracheophyta</taxon>
        <taxon>Spermatophyta</taxon>
        <taxon>Magnoliopsida</taxon>
        <taxon>eudicotyledons</taxon>
        <taxon>Gunneridae</taxon>
        <taxon>Pentapetalae</taxon>
        <taxon>rosids</taxon>
        <taxon>fabids</taxon>
        <taxon>Fabales</taxon>
        <taxon>Fabaceae</taxon>
        <taxon>Papilionoideae</taxon>
        <taxon>50 kb inversion clade</taxon>
        <taxon>NPAAA clade</taxon>
        <taxon>indigoferoid/millettioid clade</taxon>
        <taxon>Phaseoleae</taxon>
        <taxon>Glycine</taxon>
        <taxon>Glycine subgen. Soja</taxon>
    </lineage>
</organism>
<dbReference type="GO" id="GO:0006950">
    <property type="term" value="P:response to stress"/>
    <property type="evidence" value="ECO:0007669"/>
    <property type="project" value="UniProtKB-ARBA"/>
</dbReference>
<dbReference type="InterPro" id="IPR037898">
    <property type="entry name" value="NudC_fam"/>
</dbReference>
<accession>A0A0B2RQL1</accession>
<evidence type="ECO:0000259" key="4">
    <source>
        <dbReference type="PROSITE" id="PS51203"/>
    </source>
</evidence>
<dbReference type="Pfam" id="PF04969">
    <property type="entry name" value="CS"/>
    <property type="match status" value="1"/>
</dbReference>
<sequence length="269" mass="30947">MRSGSLPPPYVRCLSFSFSPNPSTSDTVIFFDDSRSLVVSDTRVVDPFTAPNTLLSSELASLQWRLSLISTKSSRNPLTLHHRNPNLLPLHLRSVLLLTGHNDFLERFFEFVYKHNDFLATESTEKEIVSLVHVVEKKREFLKGEREKAKKKKKREDLKASEEREKSNKRLKEEKEPKVEDTNKDESASRVQNKGNGLDLEKYSWTQSLQEVNVNVPVPNGTKSRFVTVKIKNHLKVGFKGLPPIVEVSLSFNIIHYRKMYSMMLVIFS</sequence>
<reference evidence="5" key="1">
    <citation type="submission" date="2014-07" db="EMBL/GenBank/DDBJ databases">
        <title>Identification of a novel salt tolerance gene in wild soybean by whole-genome sequencing.</title>
        <authorList>
            <person name="Lam H.-M."/>
            <person name="Qi X."/>
            <person name="Li M.-W."/>
            <person name="Liu X."/>
            <person name="Xie M."/>
            <person name="Ni M."/>
            <person name="Xu X."/>
        </authorList>
    </citation>
    <scope>NUCLEOTIDE SEQUENCE [LARGE SCALE GENOMIC DNA]</scope>
    <source>
        <tissue evidence="5">Root</tissue>
    </source>
</reference>
<dbReference type="InterPro" id="IPR007052">
    <property type="entry name" value="CS_dom"/>
</dbReference>
<feature type="compositionally biased region" description="Basic and acidic residues" evidence="3">
    <location>
        <begin position="155"/>
        <end position="188"/>
    </location>
</feature>
<keyword evidence="2" id="KW-0963">Cytoplasm</keyword>
<dbReference type="SUPFAM" id="SSF49764">
    <property type="entry name" value="HSP20-like chaperones"/>
    <property type="match status" value="1"/>
</dbReference>
<dbReference type="GO" id="GO:0051082">
    <property type="term" value="F:unfolded protein binding"/>
    <property type="evidence" value="ECO:0007669"/>
    <property type="project" value="TreeGrafter"/>
</dbReference>
<evidence type="ECO:0000256" key="1">
    <source>
        <dbReference type="ARBA" id="ARBA00004496"/>
    </source>
</evidence>
<name>A0A0B2RQL1_GLYSO</name>
<dbReference type="InterPro" id="IPR008978">
    <property type="entry name" value="HSP20-like_chaperone"/>
</dbReference>
<evidence type="ECO:0000313" key="5">
    <source>
        <dbReference type="EMBL" id="KHN34102.1"/>
    </source>
</evidence>
<proteinExistence type="predicted"/>
<dbReference type="PANTHER" id="PTHR12356:SF3">
    <property type="entry name" value="NUCLEAR MIGRATION PROTEIN NUDC"/>
    <property type="match status" value="1"/>
</dbReference>
<feature type="region of interest" description="Disordered" evidence="3">
    <location>
        <begin position="145"/>
        <end position="193"/>
    </location>
</feature>
<protein>
    <submittedName>
        <fullName evidence="5">Nuclear migration protein nudC</fullName>
    </submittedName>
</protein>
<feature type="domain" description="CS" evidence="4">
    <location>
        <begin position="198"/>
        <end position="269"/>
    </location>
</feature>
<dbReference type="AlphaFoldDB" id="A0A0B2RQL1"/>
<comment type="subcellular location">
    <subcellularLocation>
        <location evidence="1">Cytoplasm</location>
    </subcellularLocation>
</comment>
<dbReference type="PANTHER" id="PTHR12356">
    <property type="entry name" value="NUCLEAR MOVEMENT PROTEIN NUDC"/>
    <property type="match status" value="1"/>
</dbReference>
<dbReference type="GO" id="GO:0006457">
    <property type="term" value="P:protein folding"/>
    <property type="evidence" value="ECO:0007669"/>
    <property type="project" value="TreeGrafter"/>
</dbReference>
<gene>
    <name evidence="5" type="ORF">glysoja_045015</name>
</gene>
<evidence type="ECO:0000256" key="2">
    <source>
        <dbReference type="ARBA" id="ARBA00022490"/>
    </source>
</evidence>
<evidence type="ECO:0000256" key="3">
    <source>
        <dbReference type="SAM" id="MobiDB-lite"/>
    </source>
</evidence>
<dbReference type="Proteomes" id="UP000053555">
    <property type="component" value="Unassembled WGS sequence"/>
</dbReference>